<keyword evidence="15" id="KW-1185">Reference proteome</keyword>
<evidence type="ECO:0000256" key="7">
    <source>
        <dbReference type="ARBA" id="ARBA00023237"/>
    </source>
</evidence>
<evidence type="ECO:0000313" key="14">
    <source>
        <dbReference type="EMBL" id="ANF54884.1"/>
    </source>
</evidence>
<dbReference type="InterPro" id="IPR000531">
    <property type="entry name" value="Beta-barrel_TonB"/>
</dbReference>
<dbReference type="PROSITE" id="PS52016">
    <property type="entry name" value="TONB_DEPENDENT_REC_3"/>
    <property type="match status" value="1"/>
</dbReference>
<keyword evidence="3 8" id="KW-1134">Transmembrane beta strand</keyword>
<keyword evidence="11" id="KW-0732">Signal</keyword>
<evidence type="ECO:0000256" key="4">
    <source>
        <dbReference type="ARBA" id="ARBA00022692"/>
    </source>
</evidence>
<dbReference type="eggNOG" id="COG4771">
    <property type="taxonomic scope" value="Bacteria"/>
</dbReference>
<proteinExistence type="inferred from homology"/>
<dbReference type="RefSeq" id="WP_051582133.1">
    <property type="nucleotide sequence ID" value="NZ_CP015614.1"/>
</dbReference>
<comment type="subcellular location">
    <subcellularLocation>
        <location evidence="1 8">Cell outer membrane</location>
        <topology evidence="1 8">Multi-pass membrane protein</topology>
    </subcellularLocation>
</comment>
<evidence type="ECO:0000259" key="13">
    <source>
        <dbReference type="Pfam" id="PF07715"/>
    </source>
</evidence>
<evidence type="ECO:0000313" key="15">
    <source>
        <dbReference type="Proteomes" id="UP000077603"/>
    </source>
</evidence>
<evidence type="ECO:0000256" key="11">
    <source>
        <dbReference type="SAM" id="SignalP"/>
    </source>
</evidence>
<keyword evidence="2 8" id="KW-0813">Transport</keyword>
<reference evidence="14 15" key="1">
    <citation type="journal article" date="2014" name="Genome Announc.">
        <title>Genome Sequence of a Promising Hydrogen-Producing Facultative Anaerobic Bacterium, Brevundimonas naejangsanensis Strain B1.</title>
        <authorList>
            <person name="Su H."/>
            <person name="Zhang T."/>
            <person name="Bao M."/>
            <person name="Jiang Y."/>
            <person name="Wang Y."/>
            <person name="Tan T."/>
        </authorList>
    </citation>
    <scope>NUCLEOTIDE SEQUENCE [LARGE SCALE GENOMIC DNA]</scope>
    <source>
        <strain evidence="14 15">B1</strain>
    </source>
</reference>
<dbReference type="InterPro" id="IPR036942">
    <property type="entry name" value="Beta-barrel_TonB_sf"/>
</dbReference>
<keyword evidence="14" id="KW-0675">Receptor</keyword>
<feature type="chain" id="PRO_5008004348" evidence="11">
    <location>
        <begin position="33"/>
        <end position="989"/>
    </location>
</feature>
<dbReference type="InterPro" id="IPR039426">
    <property type="entry name" value="TonB-dep_rcpt-like"/>
</dbReference>
<dbReference type="Pfam" id="PF00593">
    <property type="entry name" value="TonB_dep_Rec_b-barrel"/>
    <property type="match status" value="1"/>
</dbReference>
<protein>
    <submittedName>
        <fullName evidence="14">TonB-dependent receptor</fullName>
    </submittedName>
</protein>
<keyword evidence="4 8" id="KW-0812">Transmembrane</keyword>
<dbReference type="InterPro" id="IPR037066">
    <property type="entry name" value="Plug_dom_sf"/>
</dbReference>
<keyword evidence="6 8" id="KW-0472">Membrane</keyword>
<evidence type="ECO:0000256" key="5">
    <source>
        <dbReference type="ARBA" id="ARBA00023077"/>
    </source>
</evidence>
<evidence type="ECO:0000259" key="12">
    <source>
        <dbReference type="Pfam" id="PF00593"/>
    </source>
</evidence>
<dbReference type="Proteomes" id="UP000077603">
    <property type="component" value="Chromosome"/>
</dbReference>
<dbReference type="EMBL" id="CP015614">
    <property type="protein sequence ID" value="ANF54884.1"/>
    <property type="molecule type" value="Genomic_DNA"/>
</dbReference>
<dbReference type="PANTHER" id="PTHR47234">
    <property type="match status" value="1"/>
</dbReference>
<keyword evidence="5 9" id="KW-0798">TonB box</keyword>
<evidence type="ECO:0000256" key="3">
    <source>
        <dbReference type="ARBA" id="ARBA00022452"/>
    </source>
</evidence>
<dbReference type="OrthoDB" id="7051241at2"/>
<evidence type="ECO:0000256" key="1">
    <source>
        <dbReference type="ARBA" id="ARBA00004571"/>
    </source>
</evidence>
<name>A0A172Y6N4_9CAUL</name>
<dbReference type="Pfam" id="PF07715">
    <property type="entry name" value="Plug"/>
    <property type="match status" value="1"/>
</dbReference>
<dbReference type="InterPro" id="IPR012910">
    <property type="entry name" value="Plug_dom"/>
</dbReference>
<keyword evidence="7 8" id="KW-0998">Cell outer membrane</keyword>
<organism evidence="14 15">
    <name type="scientific">Brevundimonas naejangsanensis</name>
    <dbReference type="NCBI Taxonomy" id="588932"/>
    <lineage>
        <taxon>Bacteria</taxon>
        <taxon>Pseudomonadati</taxon>
        <taxon>Pseudomonadota</taxon>
        <taxon>Alphaproteobacteria</taxon>
        <taxon>Caulobacterales</taxon>
        <taxon>Caulobacteraceae</taxon>
        <taxon>Brevundimonas</taxon>
    </lineage>
</organism>
<feature type="domain" description="TonB-dependent receptor plug" evidence="13">
    <location>
        <begin position="62"/>
        <end position="172"/>
    </location>
</feature>
<evidence type="ECO:0000256" key="8">
    <source>
        <dbReference type="PROSITE-ProRule" id="PRU01360"/>
    </source>
</evidence>
<dbReference type="SUPFAM" id="SSF56935">
    <property type="entry name" value="Porins"/>
    <property type="match status" value="1"/>
</dbReference>
<gene>
    <name evidence="14" type="ORF">DA69_09075</name>
</gene>
<evidence type="ECO:0000256" key="10">
    <source>
        <dbReference type="SAM" id="MobiDB-lite"/>
    </source>
</evidence>
<dbReference type="STRING" id="588932.DA69_09075"/>
<dbReference type="AlphaFoldDB" id="A0A172Y6N4"/>
<feature type="signal peptide" evidence="11">
    <location>
        <begin position="1"/>
        <end position="32"/>
    </location>
</feature>
<feature type="region of interest" description="Disordered" evidence="10">
    <location>
        <begin position="555"/>
        <end position="574"/>
    </location>
</feature>
<dbReference type="PANTHER" id="PTHR47234:SF2">
    <property type="entry name" value="TONB-DEPENDENT RECEPTOR"/>
    <property type="match status" value="1"/>
</dbReference>
<dbReference type="Gene3D" id="2.40.170.20">
    <property type="entry name" value="TonB-dependent receptor, beta-barrel domain"/>
    <property type="match status" value="1"/>
</dbReference>
<evidence type="ECO:0000256" key="9">
    <source>
        <dbReference type="RuleBase" id="RU003357"/>
    </source>
</evidence>
<comment type="similarity">
    <text evidence="8 9">Belongs to the TonB-dependent receptor family.</text>
</comment>
<evidence type="ECO:0000256" key="6">
    <source>
        <dbReference type="ARBA" id="ARBA00023136"/>
    </source>
</evidence>
<evidence type="ECO:0000256" key="2">
    <source>
        <dbReference type="ARBA" id="ARBA00022448"/>
    </source>
</evidence>
<feature type="domain" description="TonB-dependent receptor-like beta-barrel" evidence="12">
    <location>
        <begin position="406"/>
        <end position="953"/>
    </location>
</feature>
<dbReference type="GO" id="GO:0009279">
    <property type="term" value="C:cell outer membrane"/>
    <property type="evidence" value="ECO:0007669"/>
    <property type="project" value="UniProtKB-SubCell"/>
</dbReference>
<dbReference type="eggNOG" id="COG4206">
    <property type="taxonomic scope" value="Bacteria"/>
</dbReference>
<accession>A0A172Y6N4</accession>
<dbReference type="Gene3D" id="2.170.130.10">
    <property type="entry name" value="TonB-dependent receptor, plug domain"/>
    <property type="match status" value="1"/>
</dbReference>
<dbReference type="KEGG" id="bne:DA69_09075"/>
<sequence>MSPTLNARLMRSTGLGASLMMAVAVSATAAAAQTEPPASPESSTQLDEIIVTGSRIARKDYNSTSPIVTVGKEDFQATGSVTIDSLITDLPQFVPSVNSTSNNPSNGGQANIDLRGLGTQRTLVLMNGRRVIPSNPNGTVDINILPTPLIRSVEVISGGASATYGSDALAGVANFIIDDRFDGVQIDAQYGVTDRGDGETESYSVTVGGDIDGDRGNAVLSASRSTRQLIYNANRDFSAISGPSGTSPLGSTVFDANNLPNQTAINTYFGRAGIAATGGFGFNNDGSLFAYQGTRNYKSPGGIDFDGYANPGSDYAYNTGALNYLQLPLERWNLFSALNYRISDAVKVYGSLLLTDYQSANELAASPAASSTGFRVPVTNPFIPADLAALLATRANRGASFRLDKRFNDLGGRRAAEDYTVYQGTFGVRGDLVGLQDWTYDVYGQYGRSERTTTQSGNVSRSAVQALLDAADGGASLCTGGFDPFGQSNLSPACIAYIGRTTVNNTVQEQTVLEASLQGGLFNLPAGEVRFASGLQYRGDNFDFRPDASLARINPVVTRPDGGTTGGSEIAGFNPQQPLTGTTYSVEAFIEAIVPILRDLPFVKSLELNLGYRYADYDTVGGAPSYKAEVNWIVSDALRLRGGIQHAVRAPSIGELFQPLNTNFPSIGGVSATGLGGDPCDTRSSYRTGPNAAKVAALCSAQAAAAGSPNFIYTNNQVPGFAGGNPDLTEEVADSFTAGLVVTSPFRSAWTSGLSASLDYYSIEIEDVIGAVSASAMLQGCFNAQGQNPTYDQSNGYCQLFRRDPLSGSVIDARELNENLATLKTSGVDAQIDWRINLAEVGLPAWGDLNLNVIVGWLGTRERQDVPGGPEVDRVGTVDVVTAGQFNSFPEWKSLTSLNWSHGDFGLGLRWRYVDEMTAFTSGEVLNGTHYFDLNAQWSITDALTLRATVNNVADEQPQTWNPGAQANTDPSTYDVLGRRFSVGLSAKF</sequence>